<dbReference type="HAMAP" id="MF_00038">
    <property type="entry name" value="MraY"/>
    <property type="match status" value="1"/>
</dbReference>
<feature type="transmembrane region" description="Helical" evidence="7">
    <location>
        <begin position="112"/>
        <end position="133"/>
    </location>
</feature>
<comment type="function">
    <text evidence="7">Catalyzes the initial step of the lipid cycle reactions in the biosynthesis of the cell wall peptidoglycan: transfers peptidoglycan precursor phospho-MurNAc-pentapeptide from UDP-MurNAc-pentapeptide onto the lipid carrier undecaprenyl phosphate, yielding undecaprenyl-pyrophosphoryl-MurNAc-pentapeptide, known as lipid I.</text>
</comment>
<feature type="binding site" evidence="9">
    <location>
        <position position="270"/>
    </location>
    <ligand>
        <name>Mg(2+)</name>
        <dbReference type="ChEBI" id="CHEBI:18420"/>
    </ligand>
</feature>
<keyword evidence="4 7" id="KW-0812">Transmembrane</keyword>
<evidence type="ECO:0000256" key="9">
    <source>
        <dbReference type="PIRSR" id="PIRSR600715-1"/>
    </source>
</evidence>
<protein>
    <recommendedName>
        <fullName evidence="7 8">Phospho-N-acetylmuramoyl-pentapeptide-transferase</fullName>
        <ecNumber evidence="7 8">2.7.8.13</ecNumber>
    </recommendedName>
    <alternativeName>
        <fullName evidence="7">UDP-MurNAc-pentapeptide phosphotransferase</fullName>
    </alternativeName>
</protein>
<feature type="transmembrane region" description="Helical" evidence="7">
    <location>
        <begin position="342"/>
        <end position="363"/>
    </location>
</feature>
<dbReference type="GO" id="GO:0071555">
    <property type="term" value="P:cell wall organization"/>
    <property type="evidence" value="ECO:0007669"/>
    <property type="project" value="UniProtKB-KW"/>
</dbReference>
<dbReference type="AlphaFoldDB" id="A0A1R4G5Y7"/>
<proteinExistence type="inferred from homology"/>
<dbReference type="CDD" id="cd06852">
    <property type="entry name" value="GT_MraY"/>
    <property type="match status" value="1"/>
</dbReference>
<dbReference type="GO" id="GO:0051992">
    <property type="term" value="F:UDP-N-acetylmuramoyl-L-alanyl-D-glutamyl-meso-2,6-diaminopimelyl-D-alanyl-D-alanine:undecaprenyl-phosphate transferase activity"/>
    <property type="evidence" value="ECO:0007669"/>
    <property type="project" value="RHEA"/>
</dbReference>
<evidence type="ECO:0000256" key="6">
    <source>
        <dbReference type="ARBA" id="ARBA00023136"/>
    </source>
</evidence>
<keyword evidence="7" id="KW-0132">Cell division</keyword>
<evidence type="ECO:0000256" key="5">
    <source>
        <dbReference type="ARBA" id="ARBA00022989"/>
    </source>
</evidence>
<evidence type="ECO:0000256" key="7">
    <source>
        <dbReference type="HAMAP-Rule" id="MF_00038"/>
    </source>
</evidence>
<feature type="transmembrane region" description="Helical" evidence="7">
    <location>
        <begin position="240"/>
        <end position="259"/>
    </location>
</feature>
<keyword evidence="7" id="KW-0133">Cell shape</keyword>
<dbReference type="InterPro" id="IPR000715">
    <property type="entry name" value="Glycosyl_transferase_4"/>
</dbReference>
<dbReference type="PROSITE" id="PS01347">
    <property type="entry name" value="MRAY_1"/>
    <property type="match status" value="1"/>
</dbReference>
<dbReference type="PROSITE" id="PS01348">
    <property type="entry name" value="MRAY_2"/>
    <property type="match status" value="1"/>
</dbReference>
<dbReference type="UniPathway" id="UPA00219"/>
<dbReference type="GO" id="GO:0008963">
    <property type="term" value="F:phospho-N-acetylmuramoyl-pentapeptide-transferase activity"/>
    <property type="evidence" value="ECO:0007669"/>
    <property type="project" value="UniProtKB-UniRule"/>
</dbReference>
<sequence length="371" mass="39527">MYALILSAVLAFVISIVATPLFIKLFHRIGWGQFIRDDGPQSHHTKRGTPTMGGIVFIMATVLGYTIGKLVTWTPPSLSAILLLGLMVGLAAVGFIDDYMKISNQRSLGLGGWAKVAGQVIVGGTFAVLSITLRDEQGRTVSSLAISGVRDIPWLDLAQLGIVVGGILYVAWVLLMIVSTSNAVNVTDGLDGLAAGASILGFGGFVFIGFWQFNQSCLQLGGGGAIHEDLYRCYDVSSPLDIAIVAACIVGALIGFLWYNTSPAKIFMGDLGSLSLGGALAGMAVLTHTELLLILIAGLPLIETGSVIIQRAYFKITKGKRIFLMTPIHHSFELKGWEEVTIVVRFWIIAGICVAAACGIFYFEWVTAANG</sequence>
<keyword evidence="11" id="KW-1185">Reference proteome</keyword>
<dbReference type="OrthoDB" id="9805475at2"/>
<evidence type="ECO:0000256" key="2">
    <source>
        <dbReference type="ARBA" id="ARBA00005583"/>
    </source>
</evidence>
<dbReference type="GO" id="GO:0008360">
    <property type="term" value="P:regulation of cell shape"/>
    <property type="evidence" value="ECO:0007669"/>
    <property type="project" value="UniProtKB-KW"/>
</dbReference>
<feature type="transmembrane region" description="Helical" evidence="7">
    <location>
        <begin position="48"/>
        <end position="68"/>
    </location>
</feature>
<dbReference type="EC" id="2.7.8.13" evidence="7 8"/>
<dbReference type="GO" id="GO:0051301">
    <property type="term" value="P:cell division"/>
    <property type="evidence" value="ECO:0007669"/>
    <property type="project" value="UniProtKB-KW"/>
</dbReference>
<evidence type="ECO:0000313" key="11">
    <source>
        <dbReference type="Proteomes" id="UP000195787"/>
    </source>
</evidence>
<keyword evidence="5 7" id="KW-1133">Transmembrane helix</keyword>
<dbReference type="GO" id="GO:0046872">
    <property type="term" value="F:metal ion binding"/>
    <property type="evidence" value="ECO:0007669"/>
    <property type="project" value="UniProtKB-KW"/>
</dbReference>
<dbReference type="GO" id="GO:0009252">
    <property type="term" value="P:peptidoglycan biosynthetic process"/>
    <property type="evidence" value="ECO:0007669"/>
    <property type="project" value="UniProtKB-UniRule"/>
</dbReference>
<dbReference type="PANTHER" id="PTHR22926">
    <property type="entry name" value="PHOSPHO-N-ACETYLMURAMOYL-PENTAPEPTIDE-TRANSFERASE"/>
    <property type="match status" value="1"/>
</dbReference>
<dbReference type="NCBIfam" id="TIGR00445">
    <property type="entry name" value="mraY"/>
    <property type="match status" value="1"/>
</dbReference>
<organism evidence="10 11">
    <name type="scientific">Agrococcus casei LMG 22410</name>
    <dbReference type="NCBI Taxonomy" id="1255656"/>
    <lineage>
        <taxon>Bacteria</taxon>
        <taxon>Bacillati</taxon>
        <taxon>Actinomycetota</taxon>
        <taxon>Actinomycetes</taxon>
        <taxon>Micrococcales</taxon>
        <taxon>Microbacteriaceae</taxon>
        <taxon>Agrococcus</taxon>
    </lineage>
</organism>
<dbReference type="GeneID" id="303173336"/>
<keyword evidence="6 7" id="KW-0472">Membrane</keyword>
<gene>
    <name evidence="7" type="primary">mraY</name>
    <name evidence="10" type="ORF">CZ674_08940</name>
</gene>
<keyword evidence="7" id="KW-0961">Cell wall biogenesis/degradation</keyword>
<dbReference type="InterPro" id="IPR018480">
    <property type="entry name" value="PNAcMuramoyl-5peptid_Trfase_CS"/>
</dbReference>
<dbReference type="GO" id="GO:0005886">
    <property type="term" value="C:plasma membrane"/>
    <property type="evidence" value="ECO:0007669"/>
    <property type="project" value="UniProtKB-SubCell"/>
</dbReference>
<dbReference type="Pfam" id="PF10555">
    <property type="entry name" value="MraY_sig1"/>
    <property type="match status" value="1"/>
</dbReference>
<accession>A0A1R4G5Y7</accession>
<keyword evidence="3 7" id="KW-0808">Transferase</keyword>
<feature type="transmembrane region" description="Helical" evidence="7">
    <location>
        <begin position="266"/>
        <end position="286"/>
    </location>
</feature>
<comment type="similarity">
    <text evidence="2 7">Belongs to the glycosyltransferase 4 family. MraY subfamily.</text>
</comment>
<comment type="cofactor">
    <cofactor evidence="7 9">
        <name>Mg(2+)</name>
        <dbReference type="ChEBI" id="CHEBI:18420"/>
    </cofactor>
</comment>
<feature type="transmembrane region" description="Helical" evidence="7">
    <location>
        <begin position="157"/>
        <end position="178"/>
    </location>
</feature>
<feature type="transmembrane region" description="Helical" evidence="7">
    <location>
        <begin position="80"/>
        <end position="100"/>
    </location>
</feature>
<dbReference type="RefSeq" id="WP_086992208.1">
    <property type="nucleotide sequence ID" value="NZ_FUHU01000038.1"/>
</dbReference>
<dbReference type="InterPro" id="IPR003524">
    <property type="entry name" value="PNAcMuramoyl-5peptid_Trfase"/>
</dbReference>
<feature type="transmembrane region" description="Helical" evidence="7">
    <location>
        <begin position="190"/>
        <end position="211"/>
    </location>
</feature>
<keyword evidence="7" id="KW-0131">Cell cycle</keyword>
<keyword evidence="7 9" id="KW-0479">Metal-binding</keyword>
<keyword evidence="7 9" id="KW-0460">Magnesium</keyword>
<name>A0A1R4G5Y7_9MICO</name>
<evidence type="ECO:0000313" key="10">
    <source>
        <dbReference type="EMBL" id="SJM63422.1"/>
    </source>
</evidence>
<dbReference type="Proteomes" id="UP000195787">
    <property type="component" value="Unassembled WGS sequence"/>
</dbReference>
<keyword evidence="7" id="KW-1003">Cell membrane</keyword>
<comment type="subcellular location">
    <subcellularLocation>
        <location evidence="7">Cell membrane</location>
        <topology evidence="7">Multi-pass membrane protein</topology>
    </subcellularLocation>
    <subcellularLocation>
        <location evidence="1">Membrane</location>
        <topology evidence="1">Multi-pass membrane protein</topology>
    </subcellularLocation>
</comment>
<dbReference type="Pfam" id="PF00953">
    <property type="entry name" value="Glycos_transf_4"/>
    <property type="match status" value="1"/>
</dbReference>
<keyword evidence="7" id="KW-0573">Peptidoglycan synthesis</keyword>
<evidence type="ECO:0000256" key="1">
    <source>
        <dbReference type="ARBA" id="ARBA00004141"/>
    </source>
</evidence>
<comment type="pathway">
    <text evidence="7">Cell wall biogenesis; peptidoglycan biosynthesis.</text>
</comment>
<evidence type="ECO:0000256" key="3">
    <source>
        <dbReference type="ARBA" id="ARBA00022679"/>
    </source>
</evidence>
<comment type="catalytic activity">
    <reaction evidence="7">
        <text>UDP-N-acetyl-alpha-D-muramoyl-L-alanyl-gamma-D-glutamyl-meso-2,6-diaminopimeloyl-D-alanyl-D-alanine + di-trans,octa-cis-undecaprenyl phosphate = di-trans,octa-cis-undecaprenyl diphospho-N-acetyl-alpha-D-muramoyl-L-alanyl-D-glutamyl-meso-2,6-diaminopimeloyl-D-alanyl-D-alanine + UMP</text>
        <dbReference type="Rhea" id="RHEA:28386"/>
        <dbReference type="ChEBI" id="CHEBI:57865"/>
        <dbReference type="ChEBI" id="CHEBI:60392"/>
        <dbReference type="ChEBI" id="CHEBI:61386"/>
        <dbReference type="ChEBI" id="CHEBI:61387"/>
        <dbReference type="EC" id="2.7.8.13"/>
    </reaction>
</comment>
<reference evidence="10 11" key="1">
    <citation type="submission" date="2017-02" db="EMBL/GenBank/DDBJ databases">
        <authorList>
            <person name="Peterson S.W."/>
        </authorList>
    </citation>
    <scope>NUCLEOTIDE SEQUENCE [LARGE SCALE GENOMIC DNA]</scope>
    <source>
        <strain evidence="10 11">LMG 22410</strain>
    </source>
</reference>
<feature type="transmembrane region" description="Helical" evidence="7">
    <location>
        <begin position="292"/>
        <end position="314"/>
    </location>
</feature>
<dbReference type="EMBL" id="FUHU01000038">
    <property type="protein sequence ID" value="SJM63422.1"/>
    <property type="molecule type" value="Genomic_DNA"/>
</dbReference>
<evidence type="ECO:0000256" key="8">
    <source>
        <dbReference type="NCBIfam" id="TIGR00445"/>
    </source>
</evidence>
<feature type="binding site" evidence="9">
    <location>
        <position position="185"/>
    </location>
    <ligand>
        <name>Mg(2+)</name>
        <dbReference type="ChEBI" id="CHEBI:18420"/>
    </ligand>
</feature>
<feature type="transmembrane region" description="Helical" evidence="7">
    <location>
        <begin position="6"/>
        <end position="27"/>
    </location>
</feature>
<evidence type="ECO:0000256" key="4">
    <source>
        <dbReference type="ARBA" id="ARBA00022692"/>
    </source>
</evidence>
<dbReference type="PANTHER" id="PTHR22926:SF5">
    <property type="entry name" value="PHOSPHO-N-ACETYLMURAMOYL-PENTAPEPTIDE-TRANSFERASE HOMOLOG"/>
    <property type="match status" value="1"/>
</dbReference>